<organism evidence="14 15">
    <name type="scientific">Cairina moschata</name>
    <name type="common">Muscovy duck</name>
    <dbReference type="NCBI Taxonomy" id="8855"/>
    <lineage>
        <taxon>Eukaryota</taxon>
        <taxon>Metazoa</taxon>
        <taxon>Chordata</taxon>
        <taxon>Craniata</taxon>
        <taxon>Vertebrata</taxon>
        <taxon>Euteleostomi</taxon>
        <taxon>Archelosauria</taxon>
        <taxon>Archosauria</taxon>
        <taxon>Dinosauria</taxon>
        <taxon>Saurischia</taxon>
        <taxon>Theropoda</taxon>
        <taxon>Coelurosauria</taxon>
        <taxon>Aves</taxon>
        <taxon>Neognathae</taxon>
        <taxon>Galloanserae</taxon>
        <taxon>Anseriformes</taxon>
        <taxon>Anatidae</taxon>
        <taxon>Anatinae</taxon>
        <taxon>Cairina</taxon>
    </lineage>
</organism>
<evidence type="ECO:0000256" key="4">
    <source>
        <dbReference type="ARBA" id="ARBA00022499"/>
    </source>
</evidence>
<dbReference type="CDD" id="cd02665">
    <property type="entry name" value="Peptidase_C19I"/>
    <property type="match status" value="1"/>
</dbReference>
<dbReference type="EC" id="3.4.19.12" evidence="3"/>
<dbReference type="GO" id="GO:0004843">
    <property type="term" value="F:cysteine-type deubiquitinase activity"/>
    <property type="evidence" value="ECO:0007669"/>
    <property type="project" value="UniProtKB-EC"/>
</dbReference>
<keyword evidence="15" id="KW-1185">Reference proteome</keyword>
<accession>A0A8C3CI91</accession>
<dbReference type="PANTHER" id="PTHR43982:SF6">
    <property type="entry name" value="UBIQUITIN CARBOXYL-TERMINAL HYDROLASE 2-RELATED"/>
    <property type="match status" value="1"/>
</dbReference>
<feature type="region of interest" description="Disordered" evidence="12">
    <location>
        <begin position="125"/>
        <end position="144"/>
    </location>
</feature>
<dbReference type="Pfam" id="PF22566">
    <property type="entry name" value="UBA_8"/>
    <property type="match status" value="1"/>
</dbReference>
<evidence type="ECO:0000256" key="9">
    <source>
        <dbReference type="ARBA" id="ARBA00022843"/>
    </source>
</evidence>
<reference evidence="14" key="2">
    <citation type="submission" date="2025-08" db="UniProtKB">
        <authorList>
            <consortium name="Ensembl"/>
        </authorList>
    </citation>
    <scope>IDENTIFICATION</scope>
</reference>
<dbReference type="InterPro" id="IPR038765">
    <property type="entry name" value="Papain-like_cys_pep_sf"/>
</dbReference>
<evidence type="ECO:0000313" key="15">
    <source>
        <dbReference type="Proteomes" id="UP000694556"/>
    </source>
</evidence>
<dbReference type="Gene3D" id="1.10.8.10">
    <property type="entry name" value="DNA helicase RuvA subunit, C-terminal domain"/>
    <property type="match status" value="1"/>
</dbReference>
<feature type="coiled-coil region" evidence="11">
    <location>
        <begin position="469"/>
        <end position="496"/>
    </location>
</feature>
<dbReference type="InterPro" id="IPR044635">
    <property type="entry name" value="UBP14-like"/>
</dbReference>
<keyword evidence="7" id="KW-0378">Hydrolase</keyword>
<evidence type="ECO:0000256" key="2">
    <source>
        <dbReference type="ARBA" id="ARBA00004123"/>
    </source>
</evidence>
<dbReference type="CDD" id="cd14355">
    <property type="entry name" value="UBA_UBP28"/>
    <property type="match status" value="1"/>
</dbReference>
<dbReference type="PROSITE" id="PS50235">
    <property type="entry name" value="USP_3"/>
    <property type="match status" value="1"/>
</dbReference>
<feature type="region of interest" description="Disordered" evidence="12">
    <location>
        <begin position="764"/>
        <end position="803"/>
    </location>
</feature>
<keyword evidence="5" id="KW-0645">Protease</keyword>
<dbReference type="AlphaFoldDB" id="A0A8C3CI91"/>
<dbReference type="FunFam" id="3.90.70.10:FF:000004">
    <property type="entry name" value="Putative ubiquitin carboxyl-terminal hydrolase 25"/>
    <property type="match status" value="1"/>
</dbReference>
<evidence type="ECO:0000313" key="14">
    <source>
        <dbReference type="Ensembl" id="ENSCMMP00000021125.1"/>
    </source>
</evidence>
<dbReference type="GO" id="GO:0043161">
    <property type="term" value="P:proteasome-mediated ubiquitin-dependent protein catabolic process"/>
    <property type="evidence" value="ECO:0007669"/>
    <property type="project" value="InterPro"/>
</dbReference>
<dbReference type="Proteomes" id="UP000694556">
    <property type="component" value="Chromosome 25"/>
</dbReference>
<evidence type="ECO:0000259" key="13">
    <source>
        <dbReference type="PROSITE" id="PS50235"/>
    </source>
</evidence>
<dbReference type="Pfam" id="PF21909">
    <property type="entry name" value="USP_UIM_N"/>
    <property type="match status" value="1"/>
</dbReference>
<feature type="region of interest" description="Disordered" evidence="12">
    <location>
        <begin position="581"/>
        <end position="602"/>
    </location>
</feature>
<reference evidence="14" key="1">
    <citation type="submission" date="2018-09" db="EMBL/GenBank/DDBJ databases">
        <title>Common duck and Muscovy duck high density SNP chip.</title>
        <authorList>
            <person name="Vignal A."/>
            <person name="Thebault N."/>
            <person name="Warren W.C."/>
        </authorList>
    </citation>
    <scope>NUCLEOTIDE SEQUENCE [LARGE SCALE GENOMIC DNA]</scope>
</reference>
<feature type="compositionally biased region" description="Basic and acidic residues" evidence="12">
    <location>
        <begin position="181"/>
        <end position="199"/>
    </location>
</feature>
<keyword evidence="11" id="KW-0175">Coiled coil</keyword>
<dbReference type="Ensembl" id="ENSCMMT00000023145.1">
    <property type="protein sequence ID" value="ENSCMMP00000021125.1"/>
    <property type="gene ID" value="ENSCMMG00000013273.1"/>
</dbReference>
<dbReference type="GO" id="GO:0016579">
    <property type="term" value="P:protein deubiquitination"/>
    <property type="evidence" value="ECO:0007669"/>
    <property type="project" value="InterPro"/>
</dbReference>
<sequence>MCLLLQKISIPRDGEKCPLCCLRSAHLPARDGTEEGQGNADPELPGTRRTCLPGLHPNFAFPDALKRNFSSAARRNSVSTIQEDCQMLLNQLKEITGIQDSAFLQAALKAANGDLMEAVTFLTEEHAQEPAQDTAAAEPSAWEGSAVGKQLPQNGAALNPNNKDALHTVVFRQLESPKGQAAERDAERPQEVHSAENKNRSKRKRCEVWGENPKQSDWRRVGDWPVGMKNIGNTCWFSAVIQSLFQLPEFRRLVLGYSLPQNVLESCRSRTGKRNIAFMQELQCLFALMLGTRRKFVDPSAALELLRDAFRSAEEQQQDVSEFTHKLLDWLEDAFQLAVNVKSPADKSENPMVQLFYGTFLTEGVHEGNTFSKIETFGQYPLQVNGYRNLNECLEGAMVEGEMDEETATQSVKYGQERWFTKLPPVLTFELSRFEFNQSLGQPEKIHTKLEFPQTIYMDRYLYCSKELIQMKREEMKRLKERMTILQQKLERYMKYGSGPARFPLPDMLQYVLEFITTKSAVPASPECASSAQDSETTVLQPQAGSCVLDMLSQPNSILERKDTKTEDAAVFLANSSPQKKLDVPLQPSGSPAEISERPAPHVVSEEEMNLVRTCLQRWRNEIEQDVQDLKESITRVNLSIEQMYCDPLLQQVPYHLHAVLVHEGQANAGHYWAYIYDQPRKSWLKYNDISVTESSWEELERDSFGGSKNASAYCLMYISDKVSSFVADEDDGSEVGQFQKEVEALPPELRHYIQEDNWRLEQEAEEWEEEQSCKIPQMEPSAASESQDLSSESGLDQSSVCEQSVRSLSSEHAMIVKDQTAKAIANTATAYEKNGVEAALYKAFHEEYSRLYLLSKETPTPQNDARLQHVLVYFLQNNAPKQVVERTLLEQFADKNLSYDERSISIMKVARAKLREIGPDEVDMEEYKRWHEDYSLFRKVSVYLLTGLELYQNRKYQESLTYLVYAYQSNTALLMKGTNRGVSESLIALYRRKCLLKLNEVAASLFVSCEEARVAEGISILNELIIPCMHLMSTCDICQEDLDAIEVMRNRWCSYLGQEDMDANLQMKLGELLPRLLDCSAEVIVLKEPPKIRPNSPYDLCSRFAAVMESIHGASTVTVK</sequence>
<evidence type="ECO:0000256" key="6">
    <source>
        <dbReference type="ARBA" id="ARBA00022786"/>
    </source>
</evidence>
<dbReference type="Pfam" id="PF00443">
    <property type="entry name" value="UCH"/>
    <property type="match status" value="1"/>
</dbReference>
<keyword evidence="10" id="KW-0539">Nucleus</keyword>
<keyword evidence="8" id="KW-0788">Thiol protease</keyword>
<dbReference type="InterPro" id="IPR009060">
    <property type="entry name" value="UBA-like_sf"/>
</dbReference>
<dbReference type="GO" id="GO:0005634">
    <property type="term" value="C:nucleus"/>
    <property type="evidence" value="ECO:0007669"/>
    <property type="project" value="UniProtKB-SubCell"/>
</dbReference>
<dbReference type="InterPro" id="IPR028889">
    <property type="entry name" value="USP"/>
</dbReference>
<dbReference type="PANTHER" id="PTHR43982">
    <property type="entry name" value="UBIQUITIN CARBOXYL-TERMINAL HYDROLASE"/>
    <property type="match status" value="1"/>
</dbReference>
<dbReference type="GO" id="GO:0061136">
    <property type="term" value="P:regulation of proteasomal protein catabolic process"/>
    <property type="evidence" value="ECO:0007669"/>
    <property type="project" value="TreeGrafter"/>
</dbReference>
<feature type="domain" description="USP" evidence="13">
    <location>
        <begin position="226"/>
        <end position="721"/>
    </location>
</feature>
<dbReference type="CDD" id="cd20487">
    <property type="entry name" value="USP28_C"/>
    <property type="match status" value="1"/>
</dbReference>
<keyword evidence="9" id="KW-0832">Ubl conjugation</keyword>
<dbReference type="SUPFAM" id="SSF54001">
    <property type="entry name" value="Cysteine proteinases"/>
    <property type="match status" value="1"/>
</dbReference>
<dbReference type="GO" id="GO:0070628">
    <property type="term" value="F:proteasome binding"/>
    <property type="evidence" value="ECO:0007669"/>
    <property type="project" value="TreeGrafter"/>
</dbReference>
<keyword evidence="4" id="KW-1017">Isopeptide bond</keyword>
<comment type="subcellular location">
    <subcellularLocation>
        <location evidence="2">Nucleus</location>
    </subcellularLocation>
</comment>
<proteinExistence type="predicted"/>
<feature type="compositionally biased region" description="Polar residues" evidence="12">
    <location>
        <begin position="784"/>
        <end position="803"/>
    </location>
</feature>
<evidence type="ECO:0000256" key="8">
    <source>
        <dbReference type="ARBA" id="ARBA00022807"/>
    </source>
</evidence>
<evidence type="ECO:0000256" key="7">
    <source>
        <dbReference type="ARBA" id="ARBA00022801"/>
    </source>
</evidence>
<evidence type="ECO:0000256" key="10">
    <source>
        <dbReference type="ARBA" id="ARBA00023242"/>
    </source>
</evidence>
<evidence type="ECO:0000256" key="12">
    <source>
        <dbReference type="SAM" id="MobiDB-lite"/>
    </source>
</evidence>
<protein>
    <recommendedName>
        <fullName evidence="3">ubiquitinyl hydrolase 1</fullName>
        <ecNumber evidence="3">3.4.19.12</ecNumber>
    </recommendedName>
</protein>
<evidence type="ECO:0000256" key="5">
    <source>
        <dbReference type="ARBA" id="ARBA00022670"/>
    </source>
</evidence>
<evidence type="ECO:0000256" key="11">
    <source>
        <dbReference type="SAM" id="Coils"/>
    </source>
</evidence>
<dbReference type="InterPro" id="IPR054108">
    <property type="entry name" value="USP25/28_UIM"/>
</dbReference>
<dbReference type="InterPro" id="IPR054109">
    <property type="entry name" value="UBA_8"/>
</dbReference>
<evidence type="ECO:0000256" key="1">
    <source>
        <dbReference type="ARBA" id="ARBA00000707"/>
    </source>
</evidence>
<dbReference type="Gene3D" id="3.90.70.10">
    <property type="entry name" value="Cysteine proteinases"/>
    <property type="match status" value="1"/>
</dbReference>
<comment type="catalytic activity">
    <reaction evidence="1">
        <text>Thiol-dependent hydrolysis of ester, thioester, amide, peptide and isopeptide bonds formed by the C-terminal Gly of ubiquitin (a 76-residue protein attached to proteins as an intracellular targeting signal).</text>
        <dbReference type="EC" id="3.4.19.12"/>
    </reaction>
</comment>
<dbReference type="PROSITE" id="PS00972">
    <property type="entry name" value="USP_1"/>
    <property type="match status" value="1"/>
</dbReference>
<dbReference type="InterPro" id="IPR001394">
    <property type="entry name" value="Peptidase_C19_UCH"/>
</dbReference>
<keyword evidence="6" id="KW-0833">Ubl conjugation pathway</keyword>
<dbReference type="PROSITE" id="PS00973">
    <property type="entry name" value="USP_2"/>
    <property type="match status" value="1"/>
</dbReference>
<feature type="region of interest" description="Disordered" evidence="12">
    <location>
        <begin position="177"/>
        <end position="209"/>
    </location>
</feature>
<name>A0A8C3CI91_CAIMO</name>
<evidence type="ECO:0000256" key="3">
    <source>
        <dbReference type="ARBA" id="ARBA00012759"/>
    </source>
</evidence>
<dbReference type="SUPFAM" id="SSF46934">
    <property type="entry name" value="UBA-like"/>
    <property type="match status" value="1"/>
</dbReference>
<reference evidence="14" key="3">
    <citation type="submission" date="2025-09" db="UniProtKB">
        <authorList>
            <consortium name="Ensembl"/>
        </authorList>
    </citation>
    <scope>IDENTIFICATION</scope>
</reference>
<dbReference type="InterPro" id="IPR018200">
    <property type="entry name" value="USP_CS"/>
</dbReference>